<keyword evidence="7" id="KW-0444">Lipid biosynthesis</keyword>
<accession>A0A2S7K0W8</accession>
<evidence type="ECO:0000256" key="18">
    <source>
        <dbReference type="SAM" id="Phobius"/>
    </source>
</evidence>
<keyword evidence="11" id="KW-0443">Lipid metabolism</keyword>
<dbReference type="Gene3D" id="1.20.120.1760">
    <property type="match status" value="1"/>
</dbReference>
<keyword evidence="8 17" id="KW-0808">Transferase</keyword>
<dbReference type="NCBIfam" id="TIGR00560">
    <property type="entry name" value="pgsA"/>
    <property type="match status" value="1"/>
</dbReference>
<dbReference type="Pfam" id="PF01066">
    <property type="entry name" value="CDP-OH_P_transf"/>
    <property type="match status" value="1"/>
</dbReference>
<dbReference type="EC" id="2.7.8.5" evidence="5 16"/>
<evidence type="ECO:0000313" key="20">
    <source>
        <dbReference type="Proteomes" id="UP000239504"/>
    </source>
</evidence>
<keyword evidence="9 18" id="KW-0812">Transmembrane</keyword>
<dbReference type="InterPro" id="IPR043130">
    <property type="entry name" value="CDP-OH_PTrfase_TM_dom"/>
</dbReference>
<dbReference type="GO" id="GO:0046474">
    <property type="term" value="P:glycerophospholipid biosynthetic process"/>
    <property type="evidence" value="ECO:0007669"/>
    <property type="project" value="TreeGrafter"/>
</dbReference>
<dbReference type="PROSITE" id="PS00379">
    <property type="entry name" value="CDP_ALCOHOL_P_TRANSF"/>
    <property type="match status" value="1"/>
</dbReference>
<dbReference type="GO" id="GO:0008444">
    <property type="term" value="F:CDP-diacylglycerol-glycerol-3-phosphate 3-phosphatidyltransferase activity"/>
    <property type="evidence" value="ECO:0007669"/>
    <property type="project" value="UniProtKB-UniRule"/>
</dbReference>
<evidence type="ECO:0000256" key="14">
    <source>
        <dbReference type="ARBA" id="ARBA00023264"/>
    </source>
</evidence>
<dbReference type="InterPro" id="IPR004570">
    <property type="entry name" value="Phosphatidylglycerol_P_synth"/>
</dbReference>
<evidence type="ECO:0000256" key="5">
    <source>
        <dbReference type="ARBA" id="ARBA00013170"/>
    </source>
</evidence>
<comment type="pathway">
    <text evidence="3">Lipid metabolism.</text>
</comment>
<evidence type="ECO:0000313" key="19">
    <source>
        <dbReference type="EMBL" id="PQA86160.1"/>
    </source>
</evidence>
<dbReference type="PIRSF" id="PIRSF000847">
    <property type="entry name" value="Phos_ph_gly_syn"/>
    <property type="match status" value="1"/>
</dbReference>
<evidence type="ECO:0000256" key="1">
    <source>
        <dbReference type="ARBA" id="ARBA00004141"/>
    </source>
</evidence>
<keyword evidence="14" id="KW-1208">Phospholipid metabolism</keyword>
<dbReference type="RefSeq" id="WP_104831372.1">
    <property type="nucleotide sequence ID" value="NZ_PJCH01000015.1"/>
</dbReference>
<feature type="transmembrane region" description="Helical" evidence="18">
    <location>
        <begin position="12"/>
        <end position="38"/>
    </location>
</feature>
<comment type="subcellular location">
    <subcellularLocation>
        <location evidence="1">Membrane</location>
        <topology evidence="1">Multi-pass membrane protein</topology>
    </subcellularLocation>
</comment>
<feature type="transmembrane region" description="Helical" evidence="18">
    <location>
        <begin position="155"/>
        <end position="173"/>
    </location>
</feature>
<keyword evidence="20" id="KW-1185">Reference proteome</keyword>
<dbReference type="OrthoDB" id="9796672at2"/>
<feature type="transmembrane region" description="Helical" evidence="18">
    <location>
        <begin position="69"/>
        <end position="97"/>
    </location>
</feature>
<dbReference type="AlphaFoldDB" id="A0A2S7K0W8"/>
<sequence length="184" mass="19326">MANLITLARMALVIPFVFVFLANAPWNMTVALIIFVIASLSDFLDGYVARARGETSALGAALDPIADKLLIAAALILLVRNGTVVGVGVVAVIIIILREILVSGLREALSAKAVSLPVTALAKWKTTAQLVAAGLLLAAAHTGIIGPPLRPAASAFLWIAAVLTFWTGAEYALRAMTELRTKQN</sequence>
<keyword evidence="12 18" id="KW-0472">Membrane</keyword>
<evidence type="ECO:0000256" key="8">
    <source>
        <dbReference type="ARBA" id="ARBA00022679"/>
    </source>
</evidence>
<evidence type="ECO:0000256" key="9">
    <source>
        <dbReference type="ARBA" id="ARBA00022692"/>
    </source>
</evidence>
<protein>
    <recommendedName>
        <fullName evidence="6 16">CDP-diacylglycerol--glycerol-3-phosphate 3-phosphatidyltransferase</fullName>
        <ecNumber evidence="5 16">2.7.8.5</ecNumber>
    </recommendedName>
</protein>
<evidence type="ECO:0000256" key="16">
    <source>
        <dbReference type="NCBIfam" id="TIGR00560"/>
    </source>
</evidence>
<keyword evidence="13" id="KW-0594">Phospholipid biosynthesis</keyword>
<comment type="similarity">
    <text evidence="4 17">Belongs to the CDP-alcohol phosphatidyltransferase class-I family.</text>
</comment>
<evidence type="ECO:0000256" key="12">
    <source>
        <dbReference type="ARBA" id="ARBA00023136"/>
    </source>
</evidence>
<proteinExistence type="inferred from homology"/>
<reference evidence="19 20" key="1">
    <citation type="submission" date="2017-12" db="EMBL/GenBank/DDBJ databases">
        <authorList>
            <person name="Hurst M.R.H."/>
        </authorList>
    </citation>
    <scope>NUCLEOTIDE SEQUENCE [LARGE SCALE GENOMIC DNA]</scope>
    <source>
        <strain evidence="19 20">SY-3-19</strain>
    </source>
</reference>
<dbReference type="Proteomes" id="UP000239504">
    <property type="component" value="Unassembled WGS sequence"/>
</dbReference>
<comment type="catalytic activity">
    <reaction evidence="15">
        <text>a CDP-1,2-diacyl-sn-glycerol + sn-glycerol 3-phosphate = a 1,2-diacyl-sn-glycero-3-phospho-(1'-sn-glycero-3'-phosphate) + CMP + H(+)</text>
        <dbReference type="Rhea" id="RHEA:12593"/>
        <dbReference type="ChEBI" id="CHEBI:15378"/>
        <dbReference type="ChEBI" id="CHEBI:57597"/>
        <dbReference type="ChEBI" id="CHEBI:58332"/>
        <dbReference type="ChEBI" id="CHEBI:60110"/>
        <dbReference type="ChEBI" id="CHEBI:60377"/>
        <dbReference type="EC" id="2.7.8.5"/>
    </reaction>
</comment>
<evidence type="ECO:0000256" key="2">
    <source>
        <dbReference type="ARBA" id="ARBA00005042"/>
    </source>
</evidence>
<dbReference type="InterPro" id="IPR048254">
    <property type="entry name" value="CDP_ALCOHOL_P_TRANSF_CS"/>
</dbReference>
<dbReference type="PANTHER" id="PTHR14269:SF62">
    <property type="entry name" value="CDP-DIACYLGLYCEROL--GLYCEROL-3-PHOSPHATE 3-PHOSPHATIDYLTRANSFERASE 1, CHLOROPLASTIC"/>
    <property type="match status" value="1"/>
</dbReference>
<evidence type="ECO:0000256" key="7">
    <source>
        <dbReference type="ARBA" id="ARBA00022516"/>
    </source>
</evidence>
<name>A0A2S7K0W8_9PROT</name>
<dbReference type="PANTHER" id="PTHR14269">
    <property type="entry name" value="CDP-DIACYLGLYCEROL--GLYCEROL-3-PHOSPHATE 3-PHOSPHATIDYLTRANSFERASE-RELATED"/>
    <property type="match status" value="1"/>
</dbReference>
<dbReference type="InterPro" id="IPR050324">
    <property type="entry name" value="CDP-alcohol_PTase-I"/>
</dbReference>
<dbReference type="InterPro" id="IPR000462">
    <property type="entry name" value="CDP-OH_P_trans"/>
</dbReference>
<comment type="caution">
    <text evidence="19">The sequence shown here is derived from an EMBL/GenBank/DDBJ whole genome shotgun (WGS) entry which is preliminary data.</text>
</comment>
<organism evidence="19 20">
    <name type="scientific">Hyphococcus luteus</name>
    <dbReference type="NCBI Taxonomy" id="2058213"/>
    <lineage>
        <taxon>Bacteria</taxon>
        <taxon>Pseudomonadati</taxon>
        <taxon>Pseudomonadota</taxon>
        <taxon>Alphaproteobacteria</taxon>
        <taxon>Parvularculales</taxon>
        <taxon>Parvularculaceae</taxon>
        <taxon>Hyphococcus</taxon>
    </lineage>
</organism>
<evidence type="ECO:0000256" key="17">
    <source>
        <dbReference type="RuleBase" id="RU003750"/>
    </source>
</evidence>
<evidence type="ECO:0000256" key="15">
    <source>
        <dbReference type="ARBA" id="ARBA00048586"/>
    </source>
</evidence>
<evidence type="ECO:0000256" key="3">
    <source>
        <dbReference type="ARBA" id="ARBA00005189"/>
    </source>
</evidence>
<dbReference type="GO" id="GO:0016020">
    <property type="term" value="C:membrane"/>
    <property type="evidence" value="ECO:0007669"/>
    <property type="project" value="UniProtKB-SubCell"/>
</dbReference>
<evidence type="ECO:0000256" key="13">
    <source>
        <dbReference type="ARBA" id="ARBA00023209"/>
    </source>
</evidence>
<evidence type="ECO:0000256" key="6">
    <source>
        <dbReference type="ARBA" id="ARBA00014944"/>
    </source>
</evidence>
<keyword evidence="10 18" id="KW-1133">Transmembrane helix</keyword>
<gene>
    <name evidence="19" type="primary">pgsA</name>
    <name evidence="19" type="ORF">CW354_17530</name>
</gene>
<feature type="transmembrane region" description="Helical" evidence="18">
    <location>
        <begin position="130"/>
        <end position="149"/>
    </location>
</feature>
<evidence type="ECO:0000256" key="4">
    <source>
        <dbReference type="ARBA" id="ARBA00010441"/>
    </source>
</evidence>
<comment type="pathway">
    <text evidence="2">Phospholipid metabolism; phosphatidylglycerol biosynthesis; phosphatidylglycerol from CDP-diacylglycerol: step 1/2.</text>
</comment>
<evidence type="ECO:0000256" key="11">
    <source>
        <dbReference type="ARBA" id="ARBA00023098"/>
    </source>
</evidence>
<evidence type="ECO:0000256" key="10">
    <source>
        <dbReference type="ARBA" id="ARBA00022989"/>
    </source>
</evidence>
<dbReference type="EMBL" id="PJCH01000015">
    <property type="protein sequence ID" value="PQA86160.1"/>
    <property type="molecule type" value="Genomic_DNA"/>
</dbReference>